<name>A0A4P2Q3S2_SORCE</name>
<evidence type="ECO:0000256" key="1">
    <source>
        <dbReference type="SAM" id="MobiDB-lite"/>
    </source>
</evidence>
<feature type="compositionally biased region" description="Gly residues" evidence="1">
    <location>
        <begin position="281"/>
        <end position="300"/>
    </location>
</feature>
<evidence type="ECO:0000313" key="3">
    <source>
        <dbReference type="Proteomes" id="UP000295781"/>
    </source>
</evidence>
<proteinExistence type="predicted"/>
<dbReference type="Proteomes" id="UP000295781">
    <property type="component" value="Chromosome"/>
</dbReference>
<organism evidence="2 3">
    <name type="scientific">Sorangium cellulosum</name>
    <name type="common">Polyangium cellulosum</name>
    <dbReference type="NCBI Taxonomy" id="56"/>
    <lineage>
        <taxon>Bacteria</taxon>
        <taxon>Pseudomonadati</taxon>
        <taxon>Myxococcota</taxon>
        <taxon>Polyangia</taxon>
        <taxon>Polyangiales</taxon>
        <taxon>Polyangiaceae</taxon>
        <taxon>Sorangium</taxon>
    </lineage>
</organism>
<dbReference type="AlphaFoldDB" id="A0A4P2Q3S2"/>
<dbReference type="PROSITE" id="PS51257">
    <property type="entry name" value="PROKAR_LIPOPROTEIN"/>
    <property type="match status" value="1"/>
</dbReference>
<reference evidence="2 3" key="1">
    <citation type="submission" date="2015-09" db="EMBL/GenBank/DDBJ databases">
        <title>Sorangium comparison.</title>
        <authorList>
            <person name="Zaburannyi N."/>
            <person name="Bunk B."/>
            <person name="Overmann J."/>
            <person name="Mueller R."/>
        </authorList>
    </citation>
    <scope>NUCLEOTIDE SEQUENCE [LARGE SCALE GENOMIC DNA]</scope>
    <source>
        <strain evidence="2 3">So ceGT47</strain>
    </source>
</reference>
<protein>
    <submittedName>
        <fullName evidence="2">Uncharacterized protein</fullName>
    </submittedName>
</protein>
<gene>
    <name evidence="2" type="ORF">SOCEGT47_045180</name>
</gene>
<feature type="region of interest" description="Disordered" evidence="1">
    <location>
        <begin position="186"/>
        <end position="316"/>
    </location>
</feature>
<accession>A0A4P2Q3S2</accession>
<dbReference type="EMBL" id="CP012670">
    <property type="protein sequence ID" value="AUX23987.1"/>
    <property type="molecule type" value="Genomic_DNA"/>
</dbReference>
<evidence type="ECO:0000313" key="2">
    <source>
        <dbReference type="EMBL" id="AUX23987.1"/>
    </source>
</evidence>
<feature type="compositionally biased region" description="Gly residues" evidence="1">
    <location>
        <begin position="213"/>
        <end position="235"/>
    </location>
</feature>
<sequence>MKSAGYVVLFTIVGCSQGVCRGVGSAPGTAGPAGMVTSPGQAEVDAGAAEAGAAAQPDGAEQAALDEQLGPLRKGGRHVVAAPPDDAEARSYGAWVAAAARAAQERQAPPAAPAGFALRVLPGRDLWVLFEDGARRRGAVAVVLRVGPAAPLLVEAPHTFFDQGTLPLALAVFEAQRARALLINTSHRYGGRPRPGSGAPDEEGGAEGETTNEGGGGGGGGPRAVGDAGQDGGSGARAAADAKQDGGSGARAAADAKQDGGSGARAAADAKQDGRRAARAKGGGARAAGGGARTAGGGARAAGQGAQADGGGTREESVEARARAAAALAFADVAHAERSFFLSAHRALLQGFPGMPTVQLHGFQDSSAPDAAVIGSAVGQGADLDRLLDPLRAVLRDGKVQGKVLAFPADIDKLGGATNVQARWSRQVGAPFYHLELSRSLRDELIEDADLRRRFAGAFAQVAAGASRTGGAGCASNEAR</sequence>